<dbReference type="InterPro" id="IPR043427">
    <property type="entry name" value="YscJ/FliF"/>
</dbReference>
<evidence type="ECO:0000256" key="7">
    <source>
        <dbReference type="ARBA" id="ARBA00023136"/>
    </source>
</evidence>
<evidence type="ECO:0000313" key="14">
    <source>
        <dbReference type="EMBL" id="MBO8457593.1"/>
    </source>
</evidence>
<keyword evidence="6 11" id="KW-1133">Transmembrane helix</keyword>
<dbReference type="PRINTS" id="PR01009">
    <property type="entry name" value="FLGMRINGFLIF"/>
</dbReference>
<evidence type="ECO:0000313" key="15">
    <source>
        <dbReference type="Proteomes" id="UP000823638"/>
    </source>
</evidence>
<comment type="subcellular location">
    <subcellularLocation>
        <location evidence="1">Bacterial flagellum basal body</location>
    </subcellularLocation>
    <subcellularLocation>
        <location evidence="2">Cell membrane</location>
        <topology evidence="2">Multi-pass membrane protein</topology>
    </subcellularLocation>
</comment>
<dbReference type="Pfam" id="PF01514">
    <property type="entry name" value="YscJ_FliF"/>
    <property type="match status" value="1"/>
</dbReference>
<dbReference type="Pfam" id="PF08345">
    <property type="entry name" value="YscJ_FliF_C"/>
    <property type="match status" value="1"/>
</dbReference>
<evidence type="ECO:0000256" key="8">
    <source>
        <dbReference type="ARBA" id="ARBA00023143"/>
    </source>
</evidence>
<dbReference type="GO" id="GO:0003774">
    <property type="term" value="F:cytoskeletal motor activity"/>
    <property type="evidence" value="ECO:0007669"/>
    <property type="project" value="InterPro"/>
</dbReference>
<keyword evidence="14" id="KW-0282">Flagellum</keyword>
<dbReference type="AlphaFoldDB" id="A0A9D9N2C0"/>
<dbReference type="EMBL" id="JADIMM010000070">
    <property type="protein sequence ID" value="MBO8457593.1"/>
    <property type="molecule type" value="Genomic_DNA"/>
</dbReference>
<evidence type="ECO:0000256" key="1">
    <source>
        <dbReference type="ARBA" id="ARBA00004117"/>
    </source>
</evidence>
<evidence type="ECO:0000256" key="11">
    <source>
        <dbReference type="SAM" id="Phobius"/>
    </source>
</evidence>
<dbReference type="InterPro" id="IPR045851">
    <property type="entry name" value="AMP-bd_C_sf"/>
</dbReference>
<dbReference type="InterPro" id="IPR013556">
    <property type="entry name" value="Flag_M-ring_C"/>
</dbReference>
<keyword evidence="9" id="KW-0175">Coiled coil</keyword>
<accession>A0A9D9N2C0</accession>
<feature type="domain" description="Flagellar M-ring C-terminal" evidence="13">
    <location>
        <begin position="261"/>
        <end position="451"/>
    </location>
</feature>
<keyword evidence="7 11" id="KW-0472">Membrane</keyword>
<evidence type="ECO:0000256" key="6">
    <source>
        <dbReference type="ARBA" id="ARBA00022989"/>
    </source>
</evidence>
<feature type="transmembrane region" description="Helical" evidence="11">
    <location>
        <begin position="473"/>
        <end position="495"/>
    </location>
</feature>
<dbReference type="PANTHER" id="PTHR30046:SF0">
    <property type="entry name" value="FLAGELLAR M-RING PROTEIN"/>
    <property type="match status" value="1"/>
</dbReference>
<name>A0A9D9N2C0_9SPIR</name>
<proteinExistence type="inferred from homology"/>
<feature type="coiled-coil region" evidence="9">
    <location>
        <begin position="495"/>
        <end position="532"/>
    </location>
</feature>
<dbReference type="GO" id="GO:0009431">
    <property type="term" value="C:bacterial-type flagellum basal body, MS ring"/>
    <property type="evidence" value="ECO:0007669"/>
    <property type="project" value="InterPro"/>
</dbReference>
<dbReference type="PANTHER" id="PTHR30046">
    <property type="entry name" value="FLAGELLAR M-RING PROTEIN"/>
    <property type="match status" value="1"/>
</dbReference>
<keyword evidence="14" id="KW-0966">Cell projection</keyword>
<gene>
    <name evidence="14" type="primary">fliF</name>
    <name evidence="14" type="ORF">IAA81_05115</name>
</gene>
<feature type="compositionally biased region" description="Polar residues" evidence="10">
    <location>
        <begin position="315"/>
        <end position="329"/>
    </location>
</feature>
<sequence>MNEWLKKLLEKIKTVWGKITVVQKVILGLIVVGVIAGIIALFTVSSSPTMVPILNTSINDENLRDRILVRLDEENVRATVSANNVIMVQDESTARRMRSILIREDLVPQDTSPWDIFNRDSWTQSDFQNDVNLQQAITTMVTRHIEALDDVDDATVIITFPKDVLFASEREPVKASVLISARPGSDITTNRKKIEGIQKLVIYAVDGLTAENIVISDSLTGKILNDFEGMADFDELTLTEKQQKLISAKEAEYKAKVLTALQRTYGEDRVRDLNVNIYMDMSKEEITATEFYPITVKEDDPTTPYDDSEFAMSVTRSSQTATTRWQGTGYNPEGPSGMEGQTAPVYKDSSNLYGMTEQSIVTKNEEINSRNISTKRSPKVNKVTVSVNIDGTWKIKTDENGRPIVNPDGSREREYTPLTTQEIQDTEKLIQDAIGYDVKRGDSVTVTNIKFYRDPEFAEADAAFLKEQQTEKIILYVMIGFTIILVIFVVSRLIMREIERRRRLKEEERQRLQQAERERRLWEAEQAGMEVSMSVEERKRLELQENAINMAKEHPEDVALLIRTWLMEE</sequence>
<evidence type="ECO:0000259" key="12">
    <source>
        <dbReference type="Pfam" id="PF01514"/>
    </source>
</evidence>
<evidence type="ECO:0000256" key="10">
    <source>
        <dbReference type="SAM" id="MobiDB-lite"/>
    </source>
</evidence>
<dbReference type="Gene3D" id="3.30.300.30">
    <property type="match status" value="1"/>
</dbReference>
<dbReference type="GO" id="GO:0005886">
    <property type="term" value="C:plasma membrane"/>
    <property type="evidence" value="ECO:0007669"/>
    <property type="project" value="UniProtKB-SubCell"/>
</dbReference>
<comment type="caution">
    <text evidence="14">The sequence shown here is derived from an EMBL/GenBank/DDBJ whole genome shotgun (WGS) entry which is preliminary data.</text>
</comment>
<evidence type="ECO:0000259" key="13">
    <source>
        <dbReference type="Pfam" id="PF08345"/>
    </source>
</evidence>
<feature type="region of interest" description="Disordered" evidence="10">
    <location>
        <begin position="315"/>
        <end position="339"/>
    </location>
</feature>
<dbReference type="NCBIfam" id="TIGR00206">
    <property type="entry name" value="fliF"/>
    <property type="match status" value="1"/>
</dbReference>
<keyword evidence="5 11" id="KW-0812">Transmembrane</keyword>
<evidence type="ECO:0000256" key="9">
    <source>
        <dbReference type="SAM" id="Coils"/>
    </source>
</evidence>
<dbReference type="InterPro" id="IPR000067">
    <property type="entry name" value="FlgMring_FliF"/>
</dbReference>
<dbReference type="Proteomes" id="UP000823638">
    <property type="component" value="Unassembled WGS sequence"/>
</dbReference>
<keyword evidence="8" id="KW-0975">Bacterial flagellum</keyword>
<feature type="transmembrane region" description="Helical" evidence="11">
    <location>
        <begin position="21"/>
        <end position="44"/>
    </location>
</feature>
<reference evidence="14" key="2">
    <citation type="journal article" date="2021" name="PeerJ">
        <title>Extensive microbial diversity within the chicken gut microbiome revealed by metagenomics and culture.</title>
        <authorList>
            <person name="Gilroy R."/>
            <person name="Ravi A."/>
            <person name="Getino M."/>
            <person name="Pursley I."/>
            <person name="Horton D.L."/>
            <person name="Alikhan N.F."/>
            <person name="Baker D."/>
            <person name="Gharbi K."/>
            <person name="Hall N."/>
            <person name="Watson M."/>
            <person name="Adriaenssens E.M."/>
            <person name="Foster-Nyarko E."/>
            <person name="Jarju S."/>
            <person name="Secka A."/>
            <person name="Antonio M."/>
            <person name="Oren A."/>
            <person name="Chaudhuri R.R."/>
            <person name="La Ragione R."/>
            <person name="Hildebrand F."/>
            <person name="Pallen M.J."/>
        </authorList>
    </citation>
    <scope>NUCLEOTIDE SEQUENCE</scope>
    <source>
        <strain evidence="14">10532</strain>
    </source>
</reference>
<dbReference type="GO" id="GO:0071973">
    <property type="term" value="P:bacterial-type flagellum-dependent cell motility"/>
    <property type="evidence" value="ECO:0007669"/>
    <property type="project" value="InterPro"/>
</dbReference>
<evidence type="ECO:0000256" key="5">
    <source>
        <dbReference type="ARBA" id="ARBA00022692"/>
    </source>
</evidence>
<protein>
    <submittedName>
        <fullName evidence="14">Flagellar M-ring protein FliF</fullName>
    </submittedName>
</protein>
<reference evidence="14" key="1">
    <citation type="submission" date="2020-10" db="EMBL/GenBank/DDBJ databases">
        <authorList>
            <person name="Gilroy R."/>
        </authorList>
    </citation>
    <scope>NUCLEOTIDE SEQUENCE</scope>
    <source>
        <strain evidence="14">10532</strain>
    </source>
</reference>
<evidence type="ECO:0000256" key="2">
    <source>
        <dbReference type="ARBA" id="ARBA00004651"/>
    </source>
</evidence>
<evidence type="ECO:0000256" key="4">
    <source>
        <dbReference type="ARBA" id="ARBA00022475"/>
    </source>
</evidence>
<keyword evidence="14" id="KW-0969">Cilium</keyword>
<keyword evidence="4" id="KW-1003">Cell membrane</keyword>
<evidence type="ECO:0000256" key="3">
    <source>
        <dbReference type="ARBA" id="ARBA00007971"/>
    </source>
</evidence>
<feature type="domain" description="Flagellar M-ring N-terminal" evidence="12">
    <location>
        <begin position="47"/>
        <end position="225"/>
    </location>
</feature>
<organism evidence="14 15">
    <name type="scientific">Candidatus Gallitreponema excrementavium</name>
    <dbReference type="NCBI Taxonomy" id="2840840"/>
    <lineage>
        <taxon>Bacteria</taxon>
        <taxon>Pseudomonadati</taxon>
        <taxon>Spirochaetota</taxon>
        <taxon>Spirochaetia</taxon>
        <taxon>Spirochaetales</taxon>
        <taxon>Candidatus Gallitreponema</taxon>
    </lineage>
</organism>
<dbReference type="InterPro" id="IPR006182">
    <property type="entry name" value="FliF_N_dom"/>
</dbReference>
<comment type="similarity">
    <text evidence="3">Belongs to the FliF family.</text>
</comment>